<organism evidence="1">
    <name type="scientific">marine sediment metagenome</name>
    <dbReference type="NCBI Taxonomy" id="412755"/>
    <lineage>
        <taxon>unclassified sequences</taxon>
        <taxon>metagenomes</taxon>
        <taxon>ecological metagenomes</taxon>
    </lineage>
</organism>
<accession>A0A0F9JSX4</accession>
<dbReference type="SUPFAM" id="SSF53335">
    <property type="entry name" value="S-adenosyl-L-methionine-dependent methyltransferases"/>
    <property type="match status" value="1"/>
</dbReference>
<dbReference type="InterPro" id="IPR029063">
    <property type="entry name" value="SAM-dependent_MTases_sf"/>
</dbReference>
<dbReference type="PANTHER" id="PTHR43861:SF1">
    <property type="entry name" value="TRANS-ACONITATE 2-METHYLTRANSFERASE"/>
    <property type="match status" value="1"/>
</dbReference>
<evidence type="ECO:0000313" key="1">
    <source>
        <dbReference type="EMBL" id="KKM02043.1"/>
    </source>
</evidence>
<reference evidence="1" key="1">
    <citation type="journal article" date="2015" name="Nature">
        <title>Complex archaea that bridge the gap between prokaryotes and eukaryotes.</title>
        <authorList>
            <person name="Spang A."/>
            <person name="Saw J.H."/>
            <person name="Jorgensen S.L."/>
            <person name="Zaremba-Niedzwiedzka K."/>
            <person name="Martijn J."/>
            <person name="Lind A.E."/>
            <person name="van Eijk R."/>
            <person name="Schleper C."/>
            <person name="Guy L."/>
            <person name="Ettema T.J."/>
        </authorList>
    </citation>
    <scope>NUCLEOTIDE SEQUENCE</scope>
</reference>
<gene>
    <name evidence="1" type="ORF">LCGC14_1788380</name>
</gene>
<dbReference type="Gene3D" id="3.40.50.150">
    <property type="entry name" value="Vaccinia Virus protein VP39"/>
    <property type="match status" value="1"/>
</dbReference>
<dbReference type="CDD" id="cd02440">
    <property type="entry name" value="AdoMet_MTases"/>
    <property type="match status" value="1"/>
</dbReference>
<dbReference type="AlphaFoldDB" id="A0A0F9JSX4"/>
<sequence length="232" mass="27153">MEKGVKMVKSSLLAYEKKYKEGYGVMYPESHIIRLHKHFLEYKLNIKKGRLFDFGCGNGTHPLYFHSKGFDVYGVDIVEQAIRLCKQRLPLSKSHFEVIKPNQRIDALFNVKFNLILANQSLYYLSDFFLNRTLNQIHEMLENGGIVLFTMIGEKSSYYKDAKKDIDGLRRVKLVGRLNETTYINFVKSEKDLLKRFKMFEPINVGYYDFTSDGGSTFHYYFIGKKMIGDKK</sequence>
<protein>
    <recommendedName>
        <fullName evidence="2">Methyltransferase domain-containing protein</fullName>
    </recommendedName>
</protein>
<comment type="caution">
    <text evidence="1">The sequence shown here is derived from an EMBL/GenBank/DDBJ whole genome shotgun (WGS) entry which is preliminary data.</text>
</comment>
<dbReference type="PANTHER" id="PTHR43861">
    <property type="entry name" value="TRANS-ACONITATE 2-METHYLTRANSFERASE-RELATED"/>
    <property type="match status" value="1"/>
</dbReference>
<proteinExistence type="predicted"/>
<dbReference type="EMBL" id="LAZR01017038">
    <property type="protein sequence ID" value="KKM02043.1"/>
    <property type="molecule type" value="Genomic_DNA"/>
</dbReference>
<name>A0A0F9JSX4_9ZZZZ</name>
<evidence type="ECO:0008006" key="2">
    <source>
        <dbReference type="Google" id="ProtNLM"/>
    </source>
</evidence>
<dbReference type="Pfam" id="PF13489">
    <property type="entry name" value="Methyltransf_23"/>
    <property type="match status" value="1"/>
</dbReference>